<keyword evidence="3" id="KW-0378">Hydrolase</keyword>
<dbReference type="PANTHER" id="PTHR43194">
    <property type="entry name" value="HYDROLASE ALPHA/BETA FOLD FAMILY"/>
    <property type="match status" value="1"/>
</dbReference>
<dbReference type="PANTHER" id="PTHR43194:SF2">
    <property type="entry name" value="PEROXISOMAL MEMBRANE PROTEIN LPX1"/>
    <property type="match status" value="1"/>
</dbReference>
<evidence type="ECO:0000313" key="3">
    <source>
        <dbReference type="EMBL" id="MDN4164436.1"/>
    </source>
</evidence>
<reference evidence="3" key="1">
    <citation type="submission" date="2023-06" db="EMBL/GenBank/DDBJ databases">
        <title>Cytophagales bacterium Strain LB-30, isolated from soil.</title>
        <authorList>
            <person name="Liu B."/>
        </authorList>
    </citation>
    <scope>NUCLEOTIDE SEQUENCE</scope>
    <source>
        <strain evidence="3">LB-30</strain>
    </source>
</reference>
<gene>
    <name evidence="3" type="ORF">QWY31_02930</name>
</gene>
<feature type="domain" description="AB hydrolase-1" evidence="2">
    <location>
        <begin position="37"/>
        <end position="276"/>
    </location>
</feature>
<comment type="caution">
    <text evidence="3">The sequence shown here is derived from an EMBL/GenBank/DDBJ whole genome shotgun (WGS) entry which is preliminary data.</text>
</comment>
<dbReference type="SUPFAM" id="SSF53474">
    <property type="entry name" value="alpha/beta-Hydrolases"/>
    <property type="match status" value="1"/>
</dbReference>
<feature type="chain" id="PRO_5046942165" evidence="1">
    <location>
        <begin position="21"/>
        <end position="286"/>
    </location>
</feature>
<dbReference type="Proteomes" id="UP001168552">
    <property type="component" value="Unassembled WGS sequence"/>
</dbReference>
<dbReference type="InterPro" id="IPR000073">
    <property type="entry name" value="AB_hydrolase_1"/>
</dbReference>
<sequence>MKRFLLLLGTLVALVSLTQAQYTPAFRVDVIGQGQPIILIPGYSCSGAVWKETVDQLKGRYECHVVTLAGFAGVPAIESPILETVKNELIAYTREQQLSKPILIGHSLGAFMSLWLSSEAPELFGKVIAVDGVPFISSMFNPAMTADSMRRNPQLDPELVVRNFKSLPSEGFIERTAQAMLYQVNDTARARQIATWQFESDRSTLGLTLIEISTTDLRKAISRIQAPVLVLGSIYNNKETSERILGQQYAAVPHKTIKIADSKHFIMYDQAKWFYQEISAFLTENE</sequence>
<dbReference type="GO" id="GO:0016787">
    <property type="term" value="F:hydrolase activity"/>
    <property type="evidence" value="ECO:0007669"/>
    <property type="project" value="UniProtKB-KW"/>
</dbReference>
<accession>A0ABT8F353</accession>
<protein>
    <submittedName>
        <fullName evidence="3">Alpha/beta hydrolase</fullName>
    </submittedName>
</protein>
<dbReference type="Gene3D" id="3.40.50.1820">
    <property type="entry name" value="alpha/beta hydrolase"/>
    <property type="match status" value="1"/>
</dbReference>
<dbReference type="InterPro" id="IPR050228">
    <property type="entry name" value="Carboxylesterase_BioH"/>
</dbReference>
<proteinExistence type="predicted"/>
<dbReference type="Pfam" id="PF12697">
    <property type="entry name" value="Abhydrolase_6"/>
    <property type="match status" value="1"/>
</dbReference>
<dbReference type="EMBL" id="JAUHJS010000002">
    <property type="protein sequence ID" value="MDN4164436.1"/>
    <property type="molecule type" value="Genomic_DNA"/>
</dbReference>
<evidence type="ECO:0000259" key="2">
    <source>
        <dbReference type="Pfam" id="PF12697"/>
    </source>
</evidence>
<name>A0ABT8F353_9BACT</name>
<dbReference type="RefSeq" id="WP_320002965.1">
    <property type="nucleotide sequence ID" value="NZ_JAUHJS010000002.1"/>
</dbReference>
<feature type="signal peptide" evidence="1">
    <location>
        <begin position="1"/>
        <end position="20"/>
    </location>
</feature>
<keyword evidence="4" id="KW-1185">Reference proteome</keyword>
<keyword evidence="1" id="KW-0732">Signal</keyword>
<organism evidence="3 4">
    <name type="scientific">Shiella aurantiaca</name>
    <dbReference type="NCBI Taxonomy" id="3058365"/>
    <lineage>
        <taxon>Bacteria</taxon>
        <taxon>Pseudomonadati</taxon>
        <taxon>Bacteroidota</taxon>
        <taxon>Cytophagia</taxon>
        <taxon>Cytophagales</taxon>
        <taxon>Shiellaceae</taxon>
        <taxon>Shiella</taxon>
    </lineage>
</organism>
<dbReference type="InterPro" id="IPR029058">
    <property type="entry name" value="AB_hydrolase_fold"/>
</dbReference>
<evidence type="ECO:0000313" key="4">
    <source>
        <dbReference type="Proteomes" id="UP001168552"/>
    </source>
</evidence>
<evidence type="ECO:0000256" key="1">
    <source>
        <dbReference type="SAM" id="SignalP"/>
    </source>
</evidence>